<dbReference type="Pfam" id="PF21275">
    <property type="entry name" value="Thi_PPkinase_C"/>
    <property type="match status" value="1"/>
</dbReference>
<proteinExistence type="predicted"/>
<evidence type="ECO:0000313" key="7">
    <source>
        <dbReference type="EMBL" id="SUZ67122.1"/>
    </source>
</evidence>
<evidence type="ECO:0000259" key="5">
    <source>
        <dbReference type="Pfam" id="PF04263"/>
    </source>
</evidence>
<evidence type="ECO:0000256" key="2">
    <source>
        <dbReference type="ARBA" id="ARBA00022741"/>
    </source>
</evidence>
<keyword evidence="1" id="KW-0808">Transferase</keyword>
<dbReference type="GO" id="GO:0005524">
    <property type="term" value="F:ATP binding"/>
    <property type="evidence" value="ECO:0007669"/>
    <property type="project" value="UniProtKB-KW"/>
</dbReference>
<dbReference type="CDD" id="cd07995">
    <property type="entry name" value="TPK"/>
    <property type="match status" value="1"/>
</dbReference>
<feature type="domain" description="Thiamin pyrophosphokinase-like substrate-binding" evidence="6">
    <location>
        <begin position="128"/>
        <end position="197"/>
    </location>
</feature>
<dbReference type="InterPro" id="IPR053149">
    <property type="entry name" value="TPK"/>
</dbReference>
<protein>
    <submittedName>
        <fullName evidence="7">Uncharacterized protein</fullName>
    </submittedName>
</protein>
<dbReference type="AlphaFoldDB" id="A0A381PJC1"/>
<keyword evidence="3" id="KW-0418">Kinase</keyword>
<dbReference type="PANTHER" id="PTHR41299">
    <property type="entry name" value="THIAMINE PYROPHOSPHOKINASE"/>
    <property type="match status" value="1"/>
</dbReference>
<dbReference type="GO" id="GO:0004788">
    <property type="term" value="F:thiamine diphosphokinase activity"/>
    <property type="evidence" value="ECO:0007669"/>
    <property type="project" value="InterPro"/>
</dbReference>
<keyword evidence="2" id="KW-0547">Nucleotide-binding</keyword>
<evidence type="ECO:0000256" key="4">
    <source>
        <dbReference type="ARBA" id="ARBA00022840"/>
    </source>
</evidence>
<keyword evidence="4" id="KW-0067">ATP-binding</keyword>
<dbReference type="Pfam" id="PF04263">
    <property type="entry name" value="TPK_catalytic"/>
    <property type="match status" value="1"/>
</dbReference>
<accession>A0A381PJC1</accession>
<dbReference type="SUPFAM" id="SSF63999">
    <property type="entry name" value="Thiamin pyrophosphokinase, catalytic domain"/>
    <property type="match status" value="1"/>
</dbReference>
<dbReference type="GO" id="GO:0016301">
    <property type="term" value="F:kinase activity"/>
    <property type="evidence" value="ECO:0007669"/>
    <property type="project" value="UniProtKB-KW"/>
</dbReference>
<dbReference type="NCBIfam" id="TIGR01378">
    <property type="entry name" value="thi_PPkinase"/>
    <property type="match status" value="1"/>
</dbReference>
<dbReference type="GO" id="GO:0006772">
    <property type="term" value="P:thiamine metabolic process"/>
    <property type="evidence" value="ECO:0007669"/>
    <property type="project" value="InterPro"/>
</dbReference>
<dbReference type="InterPro" id="IPR006282">
    <property type="entry name" value="Thi_PPkinase"/>
</dbReference>
<dbReference type="InterPro" id="IPR036759">
    <property type="entry name" value="TPK_catalytic_sf"/>
</dbReference>
<organism evidence="7">
    <name type="scientific">marine metagenome</name>
    <dbReference type="NCBI Taxonomy" id="408172"/>
    <lineage>
        <taxon>unclassified sequences</taxon>
        <taxon>metagenomes</taxon>
        <taxon>ecological metagenomes</taxon>
    </lineage>
</organism>
<reference evidence="7" key="1">
    <citation type="submission" date="2018-05" db="EMBL/GenBank/DDBJ databases">
        <authorList>
            <person name="Lanie J.A."/>
            <person name="Ng W.-L."/>
            <person name="Kazmierczak K.M."/>
            <person name="Andrzejewski T.M."/>
            <person name="Davidsen T.M."/>
            <person name="Wayne K.J."/>
            <person name="Tettelin H."/>
            <person name="Glass J.I."/>
            <person name="Rusch D."/>
            <person name="Podicherti R."/>
            <person name="Tsui H.-C.T."/>
            <person name="Winkler M.E."/>
        </authorList>
    </citation>
    <scope>NUCLEOTIDE SEQUENCE</scope>
</reference>
<name>A0A381PJC1_9ZZZZ</name>
<dbReference type="InterPro" id="IPR049442">
    <property type="entry name" value="Thi_PPkinase-like_C"/>
</dbReference>
<dbReference type="GO" id="GO:0009229">
    <property type="term" value="P:thiamine diphosphate biosynthetic process"/>
    <property type="evidence" value="ECO:0007669"/>
    <property type="project" value="InterPro"/>
</dbReference>
<dbReference type="EMBL" id="UINC01001004">
    <property type="protein sequence ID" value="SUZ67122.1"/>
    <property type="molecule type" value="Genomic_DNA"/>
</dbReference>
<dbReference type="PANTHER" id="PTHR41299:SF1">
    <property type="entry name" value="THIAMINE PYROPHOSPHOKINASE"/>
    <property type="match status" value="1"/>
</dbReference>
<feature type="domain" description="Thiamin pyrophosphokinase catalytic" evidence="5">
    <location>
        <begin position="20"/>
        <end position="115"/>
    </location>
</feature>
<gene>
    <name evidence="7" type="ORF">METZ01_LOCUS19976</name>
</gene>
<dbReference type="Gene3D" id="3.40.50.10240">
    <property type="entry name" value="Thiamin pyrophosphokinase, catalytic domain"/>
    <property type="match status" value="1"/>
</dbReference>
<evidence type="ECO:0000256" key="3">
    <source>
        <dbReference type="ARBA" id="ARBA00022777"/>
    </source>
</evidence>
<dbReference type="InterPro" id="IPR007371">
    <property type="entry name" value="TPK_catalytic"/>
</dbReference>
<evidence type="ECO:0000256" key="1">
    <source>
        <dbReference type="ARBA" id="ARBA00022679"/>
    </source>
</evidence>
<sequence length="201" mass="22052">MVALVVNGTFPKDSNIVDQIRSSEVIIATDGAANSLLKNNITPHYVVGDLDSIDSGTQDSVKHTINTPDQSKTDLEKALEWCVDNNYLSLSIFGISGKSEDHFLGNFFTINEFVDQIQCVIYTDYSIITPCVGENEFDSFAGQAVSLITLQNHSIVSSTNLEYPLDSYKLVPSSKAIRNKSLGTSFIIECSEPLMVFQAIL</sequence>
<evidence type="ECO:0000259" key="6">
    <source>
        <dbReference type="Pfam" id="PF21275"/>
    </source>
</evidence>